<name>A0A7S3V3K9_9STRA</name>
<accession>A0A7S3V3K9</accession>
<evidence type="ECO:0000256" key="15">
    <source>
        <dbReference type="RuleBase" id="RU000304"/>
    </source>
</evidence>
<reference evidence="17" key="1">
    <citation type="submission" date="2021-01" db="EMBL/GenBank/DDBJ databases">
        <authorList>
            <person name="Corre E."/>
            <person name="Pelletier E."/>
            <person name="Niang G."/>
            <person name="Scheremetjew M."/>
            <person name="Finn R."/>
            <person name="Kale V."/>
            <person name="Holt S."/>
            <person name="Cochrane G."/>
            <person name="Meng A."/>
            <person name="Brown T."/>
            <person name="Cohen L."/>
        </authorList>
    </citation>
    <scope>NUCLEOTIDE SEQUENCE</scope>
    <source>
        <strain evidence="17">GSBS06</strain>
    </source>
</reference>
<evidence type="ECO:0000256" key="5">
    <source>
        <dbReference type="ARBA" id="ARBA00022723"/>
    </source>
</evidence>
<comment type="catalytic activity">
    <reaction evidence="12">
        <text>L-threonyl-[protein] + ATP = O-phospho-L-threonyl-[protein] + ADP + H(+)</text>
        <dbReference type="Rhea" id="RHEA:46608"/>
        <dbReference type="Rhea" id="RHEA-COMP:11060"/>
        <dbReference type="Rhea" id="RHEA-COMP:11605"/>
        <dbReference type="ChEBI" id="CHEBI:15378"/>
        <dbReference type="ChEBI" id="CHEBI:30013"/>
        <dbReference type="ChEBI" id="CHEBI:30616"/>
        <dbReference type="ChEBI" id="CHEBI:61977"/>
        <dbReference type="ChEBI" id="CHEBI:456216"/>
        <dbReference type="EC" id="2.7.11.1"/>
    </reaction>
</comment>
<dbReference type="PANTHER" id="PTHR24347">
    <property type="entry name" value="SERINE/THREONINE-PROTEIN KINASE"/>
    <property type="match status" value="1"/>
</dbReference>
<keyword evidence="5" id="KW-0479">Metal-binding</keyword>
<evidence type="ECO:0000313" key="17">
    <source>
        <dbReference type="EMBL" id="CAE0449615.1"/>
    </source>
</evidence>
<feature type="binding site" evidence="14">
    <location>
        <position position="50"/>
    </location>
    <ligand>
        <name>ATP</name>
        <dbReference type="ChEBI" id="CHEBI:30616"/>
    </ligand>
</feature>
<evidence type="ECO:0000256" key="6">
    <source>
        <dbReference type="ARBA" id="ARBA00022737"/>
    </source>
</evidence>
<dbReference type="InterPro" id="IPR017441">
    <property type="entry name" value="Protein_kinase_ATP_BS"/>
</dbReference>
<keyword evidence="10 14" id="KW-0067">ATP-binding</keyword>
<dbReference type="Gene3D" id="3.30.200.20">
    <property type="entry name" value="Phosphorylase Kinase, domain 1"/>
    <property type="match status" value="1"/>
</dbReference>
<evidence type="ECO:0000256" key="9">
    <source>
        <dbReference type="ARBA" id="ARBA00022837"/>
    </source>
</evidence>
<dbReference type="EC" id="2.7.11.1" evidence="2"/>
<dbReference type="EMBL" id="HBIN01028969">
    <property type="protein sequence ID" value="CAE0449615.1"/>
    <property type="molecule type" value="Transcribed_RNA"/>
</dbReference>
<keyword evidence="3 15" id="KW-0723">Serine/threonine-protein kinase</keyword>
<sequence length="332" mass="37783">MSFFTTKKASKDSFDMKYDMDTKKDFLGEGQYATVYKAYQKETGKEVAVKVINKKKLSPSDKKALELEIQVLEDIDHPHIVKLIESFDQKKELLLVLELVKGGELFDRIVARSSYSERDAATAISVICRALKYLHSKKIVHRDLKPENLLLVNETDDTNIKIADFGFAAYTEKELDDGCGTLVYVAPEVLRGHGYKTQPDMWSLGIISYILLCGYPPFFDNEQDKLARKIVKGKYKFRHEDWDGISDEAKSFVRGLIKRDPDQRMTADDALEHPWIKNLAAVPDTNLDTTQKAMREFVAKEKMRKALGAVKAINIFKGLDFGEIPDGDELED</sequence>
<dbReference type="SMART" id="SM00220">
    <property type="entry name" value="S_TKc"/>
    <property type="match status" value="1"/>
</dbReference>
<evidence type="ECO:0000256" key="14">
    <source>
        <dbReference type="PROSITE-ProRule" id="PRU10141"/>
    </source>
</evidence>
<keyword evidence="4" id="KW-0808">Transferase</keyword>
<gene>
    <name evidence="17" type="ORF">ASTO00021_LOCUS19588</name>
</gene>
<dbReference type="Pfam" id="PF00069">
    <property type="entry name" value="Pkinase"/>
    <property type="match status" value="1"/>
</dbReference>
<dbReference type="PROSITE" id="PS00108">
    <property type="entry name" value="PROTEIN_KINASE_ST"/>
    <property type="match status" value="1"/>
</dbReference>
<evidence type="ECO:0000256" key="1">
    <source>
        <dbReference type="ARBA" id="ARBA00001946"/>
    </source>
</evidence>
<keyword evidence="7 14" id="KW-0547">Nucleotide-binding</keyword>
<evidence type="ECO:0000256" key="4">
    <source>
        <dbReference type="ARBA" id="ARBA00022679"/>
    </source>
</evidence>
<keyword evidence="6" id="KW-0677">Repeat</keyword>
<dbReference type="PROSITE" id="PS50011">
    <property type="entry name" value="PROTEIN_KINASE_DOM"/>
    <property type="match status" value="1"/>
</dbReference>
<evidence type="ECO:0000259" key="16">
    <source>
        <dbReference type="PROSITE" id="PS50011"/>
    </source>
</evidence>
<dbReference type="GO" id="GO:0005524">
    <property type="term" value="F:ATP binding"/>
    <property type="evidence" value="ECO:0007669"/>
    <property type="project" value="UniProtKB-UniRule"/>
</dbReference>
<dbReference type="InterPro" id="IPR008271">
    <property type="entry name" value="Ser/Thr_kinase_AS"/>
</dbReference>
<dbReference type="SUPFAM" id="SSF56112">
    <property type="entry name" value="Protein kinase-like (PK-like)"/>
    <property type="match status" value="1"/>
</dbReference>
<protein>
    <recommendedName>
        <fullName evidence="2">non-specific serine/threonine protein kinase</fullName>
        <ecNumber evidence="2">2.7.11.1</ecNumber>
    </recommendedName>
</protein>
<evidence type="ECO:0000256" key="10">
    <source>
        <dbReference type="ARBA" id="ARBA00022840"/>
    </source>
</evidence>
<keyword evidence="9" id="KW-0106">Calcium</keyword>
<evidence type="ECO:0000256" key="7">
    <source>
        <dbReference type="ARBA" id="ARBA00022741"/>
    </source>
</evidence>
<keyword evidence="8" id="KW-0418">Kinase</keyword>
<evidence type="ECO:0000256" key="8">
    <source>
        <dbReference type="ARBA" id="ARBA00022777"/>
    </source>
</evidence>
<comment type="cofactor">
    <cofactor evidence="1">
        <name>Mg(2+)</name>
        <dbReference type="ChEBI" id="CHEBI:18420"/>
    </cofactor>
</comment>
<dbReference type="GO" id="GO:0046872">
    <property type="term" value="F:metal ion binding"/>
    <property type="evidence" value="ECO:0007669"/>
    <property type="project" value="UniProtKB-KW"/>
</dbReference>
<dbReference type="AlphaFoldDB" id="A0A7S3V3K9"/>
<evidence type="ECO:0000256" key="13">
    <source>
        <dbReference type="ARBA" id="ARBA00048679"/>
    </source>
</evidence>
<evidence type="ECO:0000256" key="2">
    <source>
        <dbReference type="ARBA" id="ARBA00012513"/>
    </source>
</evidence>
<dbReference type="InterPro" id="IPR000719">
    <property type="entry name" value="Prot_kinase_dom"/>
</dbReference>
<dbReference type="PROSITE" id="PS00107">
    <property type="entry name" value="PROTEIN_KINASE_ATP"/>
    <property type="match status" value="1"/>
</dbReference>
<comment type="similarity">
    <text evidence="11">Belongs to the protein kinase superfamily. Ser/Thr protein kinase family. CDPK subfamily.</text>
</comment>
<dbReference type="Gene3D" id="1.10.510.10">
    <property type="entry name" value="Transferase(Phosphotransferase) domain 1"/>
    <property type="match status" value="1"/>
</dbReference>
<evidence type="ECO:0000256" key="12">
    <source>
        <dbReference type="ARBA" id="ARBA00047899"/>
    </source>
</evidence>
<proteinExistence type="inferred from homology"/>
<organism evidence="17">
    <name type="scientific">Aplanochytrium stocchinoi</name>
    <dbReference type="NCBI Taxonomy" id="215587"/>
    <lineage>
        <taxon>Eukaryota</taxon>
        <taxon>Sar</taxon>
        <taxon>Stramenopiles</taxon>
        <taxon>Bigyra</taxon>
        <taxon>Labyrinthulomycetes</taxon>
        <taxon>Thraustochytrida</taxon>
        <taxon>Thraustochytriidae</taxon>
        <taxon>Aplanochytrium</taxon>
    </lineage>
</organism>
<dbReference type="CDD" id="cd05117">
    <property type="entry name" value="STKc_CAMK"/>
    <property type="match status" value="1"/>
</dbReference>
<dbReference type="GO" id="GO:0004674">
    <property type="term" value="F:protein serine/threonine kinase activity"/>
    <property type="evidence" value="ECO:0007669"/>
    <property type="project" value="UniProtKB-KW"/>
</dbReference>
<dbReference type="FunFam" id="3.30.200.20:FF:000315">
    <property type="entry name" value="Calcium-dependent protein kinase 3"/>
    <property type="match status" value="1"/>
</dbReference>
<evidence type="ECO:0000256" key="3">
    <source>
        <dbReference type="ARBA" id="ARBA00022527"/>
    </source>
</evidence>
<feature type="domain" description="Protein kinase" evidence="16">
    <location>
        <begin position="21"/>
        <end position="276"/>
    </location>
</feature>
<dbReference type="InterPro" id="IPR011009">
    <property type="entry name" value="Kinase-like_dom_sf"/>
</dbReference>
<evidence type="ECO:0000256" key="11">
    <source>
        <dbReference type="ARBA" id="ARBA00024334"/>
    </source>
</evidence>
<dbReference type="FunFam" id="1.10.510.10:FF:000571">
    <property type="entry name" value="Maternal embryonic leucine zipper kinase"/>
    <property type="match status" value="1"/>
</dbReference>
<comment type="catalytic activity">
    <reaction evidence="13">
        <text>L-seryl-[protein] + ATP = O-phospho-L-seryl-[protein] + ADP + H(+)</text>
        <dbReference type="Rhea" id="RHEA:17989"/>
        <dbReference type="Rhea" id="RHEA-COMP:9863"/>
        <dbReference type="Rhea" id="RHEA-COMP:11604"/>
        <dbReference type="ChEBI" id="CHEBI:15378"/>
        <dbReference type="ChEBI" id="CHEBI:29999"/>
        <dbReference type="ChEBI" id="CHEBI:30616"/>
        <dbReference type="ChEBI" id="CHEBI:83421"/>
        <dbReference type="ChEBI" id="CHEBI:456216"/>
        <dbReference type="EC" id="2.7.11.1"/>
    </reaction>
</comment>